<organism evidence="1 2">
    <name type="scientific">Prorocentrum cordatum</name>
    <dbReference type="NCBI Taxonomy" id="2364126"/>
    <lineage>
        <taxon>Eukaryota</taxon>
        <taxon>Sar</taxon>
        <taxon>Alveolata</taxon>
        <taxon>Dinophyceae</taxon>
        <taxon>Prorocentrales</taxon>
        <taxon>Prorocentraceae</taxon>
        <taxon>Prorocentrum</taxon>
    </lineage>
</organism>
<evidence type="ECO:0000313" key="1">
    <source>
        <dbReference type="EMBL" id="CAK0792981.1"/>
    </source>
</evidence>
<keyword evidence="2" id="KW-1185">Reference proteome</keyword>
<protein>
    <submittedName>
        <fullName evidence="1">Uncharacterized protein</fullName>
    </submittedName>
</protein>
<reference evidence="1" key="1">
    <citation type="submission" date="2023-10" db="EMBL/GenBank/DDBJ databases">
        <authorList>
            <person name="Chen Y."/>
            <person name="Shah S."/>
            <person name="Dougan E. K."/>
            <person name="Thang M."/>
            <person name="Chan C."/>
        </authorList>
    </citation>
    <scope>NUCLEOTIDE SEQUENCE [LARGE SCALE GENOMIC DNA]</scope>
</reference>
<dbReference type="EMBL" id="CAUYUJ010000880">
    <property type="protein sequence ID" value="CAK0792981.1"/>
    <property type="molecule type" value="Genomic_DNA"/>
</dbReference>
<accession>A0ABN9PN29</accession>
<sequence>MHVAAQKRRGARGASISDCIADIIVKGDLGRKDAVVLDRLMSHLRGATGHSFTKAADTDHPKPGEFIHLASRDAQAPSGIIKVLAQNIEDIGKIYAAFHGQAVQIGQEVVGIEVCNDLLLSDAGQENGARGQQ</sequence>
<name>A0ABN9PN29_9DINO</name>
<comment type="caution">
    <text evidence="1">The sequence shown here is derived from an EMBL/GenBank/DDBJ whole genome shotgun (WGS) entry which is preliminary data.</text>
</comment>
<evidence type="ECO:0000313" key="2">
    <source>
        <dbReference type="Proteomes" id="UP001189429"/>
    </source>
</evidence>
<dbReference type="Proteomes" id="UP001189429">
    <property type="component" value="Unassembled WGS sequence"/>
</dbReference>
<proteinExistence type="predicted"/>
<gene>
    <name evidence="1" type="ORF">PCOR1329_LOCUS3414</name>
</gene>